<evidence type="ECO:0000256" key="1">
    <source>
        <dbReference type="SAM" id="Coils"/>
    </source>
</evidence>
<dbReference type="EMBL" id="JARBDR010000342">
    <property type="protein sequence ID" value="KAJ8313964.1"/>
    <property type="molecule type" value="Genomic_DNA"/>
</dbReference>
<dbReference type="InterPro" id="IPR011029">
    <property type="entry name" value="DEATH-like_dom_sf"/>
</dbReference>
<evidence type="ECO:0000256" key="2">
    <source>
        <dbReference type="SAM" id="MobiDB-lite"/>
    </source>
</evidence>
<dbReference type="InterPro" id="IPR000488">
    <property type="entry name" value="Death_dom"/>
</dbReference>
<feature type="region of interest" description="Disordered" evidence="2">
    <location>
        <begin position="562"/>
        <end position="592"/>
    </location>
</feature>
<dbReference type="Pfam" id="PF00531">
    <property type="entry name" value="Death"/>
    <property type="match status" value="1"/>
</dbReference>
<protein>
    <recommendedName>
        <fullName evidence="3">Death domain-containing protein</fullName>
    </recommendedName>
</protein>
<feature type="domain" description="Death" evidence="3">
    <location>
        <begin position="466"/>
        <end position="558"/>
    </location>
</feature>
<proteinExistence type="predicted"/>
<sequence>MPLPTTLQFYRKKQNVEHLFSERPQNLESFYDAMEEAVLSVEHRLRILEQEFCCGGTVEAEIKQWLPHLDAVMADVKTQELFCKPQIQDLISQYEKSLGDPTMDIWFNREAIAKVVELIDKIIGCLRKGFTNIIEAIMTMLEFLKKYCQSFSQTDGDIYLETATNYEKQRRDYANAITLNLTDIHDMADLFESSQGKRIYQFGSVPKKIADRCECEYVPFLVMFPAACENVRNACTGIRMWLQADKGYPTFIQNNIADLEIKRDELSKAHREMQLKFSNLDHKIKLLKRDIGECDSDLRRLENREASLRTQEREIIEEIRETKLDIEIKEMRKVELKKMISLTQKEKDTLEQLIADLESLSHKKPSLNRKMAEVQKKLSFVNSRRDDKENYEEKLRDCKIERKSMKREIKTMETELQRRETNITKLKEIHKYKTNPEILKKIFHNMPLITKHVTGYKKKGKVIDKLEKATQIVAANIEQDWMKLYRNLPFFPPRGEQNLQNDIDEIWKNFMRENSQTQAKHILTRWRRLHNRASIDNLKEALILIKRKDVIDRMTEEFNRLSRLQKEGRPTPSPYKTERTSRHAKRLLPVMT</sequence>
<evidence type="ECO:0000313" key="4">
    <source>
        <dbReference type="EMBL" id="KAJ8313964.1"/>
    </source>
</evidence>
<reference evidence="4 5" key="1">
    <citation type="submission" date="2022-12" db="EMBL/GenBank/DDBJ databases">
        <title>Chromosome-level genome of Tegillarca granosa.</title>
        <authorList>
            <person name="Kim J."/>
        </authorList>
    </citation>
    <scope>NUCLEOTIDE SEQUENCE [LARGE SCALE GENOMIC DNA]</scope>
    <source>
        <strain evidence="4">Teg-2019</strain>
        <tissue evidence="4">Adductor muscle</tissue>
    </source>
</reference>
<dbReference type="Gene3D" id="1.10.533.10">
    <property type="entry name" value="Death Domain, Fas"/>
    <property type="match status" value="1"/>
</dbReference>
<organism evidence="4 5">
    <name type="scientific">Tegillarca granosa</name>
    <name type="common">Malaysian cockle</name>
    <name type="synonym">Anadara granosa</name>
    <dbReference type="NCBI Taxonomy" id="220873"/>
    <lineage>
        <taxon>Eukaryota</taxon>
        <taxon>Metazoa</taxon>
        <taxon>Spiralia</taxon>
        <taxon>Lophotrochozoa</taxon>
        <taxon>Mollusca</taxon>
        <taxon>Bivalvia</taxon>
        <taxon>Autobranchia</taxon>
        <taxon>Pteriomorphia</taxon>
        <taxon>Arcoida</taxon>
        <taxon>Arcoidea</taxon>
        <taxon>Arcidae</taxon>
        <taxon>Tegillarca</taxon>
    </lineage>
</organism>
<accession>A0ABQ9F9F0</accession>
<dbReference type="SUPFAM" id="SSF47986">
    <property type="entry name" value="DEATH domain"/>
    <property type="match status" value="1"/>
</dbReference>
<dbReference type="Proteomes" id="UP001217089">
    <property type="component" value="Unassembled WGS sequence"/>
</dbReference>
<keyword evidence="5" id="KW-1185">Reference proteome</keyword>
<comment type="caution">
    <text evidence="4">The sequence shown here is derived from an EMBL/GenBank/DDBJ whole genome shotgun (WGS) entry which is preliminary data.</text>
</comment>
<gene>
    <name evidence="4" type="ORF">KUTeg_008525</name>
</gene>
<evidence type="ECO:0000313" key="5">
    <source>
        <dbReference type="Proteomes" id="UP001217089"/>
    </source>
</evidence>
<feature type="coiled-coil region" evidence="1">
    <location>
        <begin position="256"/>
        <end position="429"/>
    </location>
</feature>
<dbReference type="CDD" id="cd01670">
    <property type="entry name" value="Death"/>
    <property type="match status" value="1"/>
</dbReference>
<evidence type="ECO:0000259" key="3">
    <source>
        <dbReference type="PROSITE" id="PS50017"/>
    </source>
</evidence>
<name>A0ABQ9F9F0_TEGGR</name>
<keyword evidence="1" id="KW-0175">Coiled coil</keyword>
<dbReference type="PROSITE" id="PS50017">
    <property type="entry name" value="DEATH_DOMAIN"/>
    <property type="match status" value="1"/>
</dbReference>